<dbReference type="InterPro" id="IPR010923">
    <property type="entry name" value="T(6)A37_SUA5"/>
</dbReference>
<name>A0A1B1YG79_THEST</name>
<feature type="domain" description="YrdC-like" evidence="15">
    <location>
        <begin position="13"/>
        <end position="199"/>
    </location>
</feature>
<feature type="binding site" evidence="14">
    <location>
        <position position="143"/>
    </location>
    <ligand>
        <name>ATP</name>
        <dbReference type="ChEBI" id="CHEBI:30616"/>
    </ligand>
</feature>
<dbReference type="OrthoDB" id="9814580at2"/>
<evidence type="ECO:0000256" key="4">
    <source>
        <dbReference type="ARBA" id="ARBA00015492"/>
    </source>
</evidence>
<evidence type="ECO:0000256" key="13">
    <source>
        <dbReference type="PIRNR" id="PIRNR004930"/>
    </source>
</evidence>
<dbReference type="InterPro" id="IPR006070">
    <property type="entry name" value="Sua5-like_dom"/>
</dbReference>
<feature type="binding site" evidence="14">
    <location>
        <position position="62"/>
    </location>
    <ligand>
        <name>ATP</name>
        <dbReference type="ChEBI" id="CHEBI:30616"/>
    </ligand>
</feature>
<evidence type="ECO:0000313" key="17">
    <source>
        <dbReference type="Proteomes" id="UP000092971"/>
    </source>
</evidence>
<dbReference type="Gene3D" id="3.90.870.10">
    <property type="entry name" value="DHBP synthase"/>
    <property type="match status" value="1"/>
</dbReference>
<dbReference type="SUPFAM" id="SSF55821">
    <property type="entry name" value="YrdC/RibB"/>
    <property type="match status" value="1"/>
</dbReference>
<feature type="binding site" evidence="14">
    <location>
        <position position="181"/>
    </location>
    <ligand>
        <name>L-threonine</name>
        <dbReference type="ChEBI" id="CHEBI:57926"/>
    </ligand>
</feature>
<evidence type="ECO:0000256" key="11">
    <source>
        <dbReference type="ARBA" id="ARBA00029774"/>
    </source>
</evidence>
<dbReference type="Pfam" id="PF03481">
    <property type="entry name" value="Sua5_C"/>
    <property type="match status" value="1"/>
</dbReference>
<evidence type="ECO:0000256" key="2">
    <source>
        <dbReference type="ARBA" id="ARBA00007663"/>
    </source>
</evidence>
<dbReference type="GO" id="GO:0008033">
    <property type="term" value="P:tRNA processing"/>
    <property type="evidence" value="ECO:0007669"/>
    <property type="project" value="UniProtKB-KW"/>
</dbReference>
<feature type="binding site" evidence="14">
    <location>
        <position position="151"/>
    </location>
    <ligand>
        <name>ATP</name>
        <dbReference type="ChEBI" id="CHEBI:30616"/>
    </ligand>
</feature>
<organism evidence="16 17">
    <name type="scientific">Thermoclostridium stercorarium subsp. thermolacticum DSM 2910</name>
    <dbReference type="NCBI Taxonomy" id="1121336"/>
    <lineage>
        <taxon>Bacteria</taxon>
        <taxon>Bacillati</taxon>
        <taxon>Bacillota</taxon>
        <taxon>Clostridia</taxon>
        <taxon>Eubacteriales</taxon>
        <taxon>Oscillospiraceae</taxon>
        <taxon>Thermoclostridium</taxon>
    </lineage>
</organism>
<dbReference type="Pfam" id="PF01300">
    <property type="entry name" value="Sua5_yciO_yrdC"/>
    <property type="match status" value="1"/>
</dbReference>
<evidence type="ECO:0000256" key="12">
    <source>
        <dbReference type="ARBA" id="ARBA00048366"/>
    </source>
</evidence>
<dbReference type="GO" id="GO:0005524">
    <property type="term" value="F:ATP binding"/>
    <property type="evidence" value="ECO:0007669"/>
    <property type="project" value="UniProtKB-UniRule"/>
</dbReference>
<dbReference type="PANTHER" id="PTHR17490">
    <property type="entry name" value="SUA5"/>
    <property type="match status" value="1"/>
</dbReference>
<comment type="function">
    <text evidence="13">Required for the formation of a threonylcarbamoyl group on adenosine at position 37 (t(6)A37) in tRNAs that read codons beginning with adenine.</text>
</comment>
<dbReference type="InterPro" id="IPR017945">
    <property type="entry name" value="DHBP_synth_RibB-like_a/b_dom"/>
</dbReference>
<evidence type="ECO:0000256" key="6">
    <source>
        <dbReference type="ARBA" id="ARBA00022679"/>
    </source>
</evidence>
<feature type="binding site" evidence="14">
    <location>
        <position position="117"/>
    </location>
    <ligand>
        <name>ATP</name>
        <dbReference type="ChEBI" id="CHEBI:30616"/>
    </ligand>
</feature>
<keyword evidence="10 13" id="KW-0067">ATP-binding</keyword>
<dbReference type="GO" id="GO:0005737">
    <property type="term" value="C:cytoplasm"/>
    <property type="evidence" value="ECO:0007669"/>
    <property type="project" value="UniProtKB-SubCell"/>
</dbReference>
<dbReference type="PROSITE" id="PS51163">
    <property type="entry name" value="YRDC"/>
    <property type="match status" value="1"/>
</dbReference>
<reference evidence="16 17" key="1">
    <citation type="submission" date="2016-02" db="EMBL/GenBank/DDBJ databases">
        <title>Comparison of Clostridium stercorarium subspecies using comparative genomics and transcriptomics.</title>
        <authorList>
            <person name="Schellenberg J."/>
            <person name="Thallinger G."/>
            <person name="Levin D.B."/>
            <person name="Zhang X."/>
            <person name="Alvare G."/>
            <person name="Fristensky B."/>
            <person name="Sparling R."/>
        </authorList>
    </citation>
    <scope>NUCLEOTIDE SEQUENCE [LARGE SCALE GENOMIC DNA]</scope>
    <source>
        <strain evidence="16 17">DSM 2910</strain>
    </source>
</reference>
<dbReference type="PANTHER" id="PTHR17490:SF16">
    <property type="entry name" value="THREONYLCARBAMOYL-AMP SYNTHASE"/>
    <property type="match status" value="1"/>
</dbReference>
<feature type="binding site" evidence="14">
    <location>
        <position position="35"/>
    </location>
    <ligand>
        <name>L-threonine</name>
        <dbReference type="ChEBI" id="CHEBI:57926"/>
    </ligand>
</feature>
<comment type="subcellular location">
    <subcellularLocation>
        <location evidence="1 13">Cytoplasm</location>
    </subcellularLocation>
</comment>
<dbReference type="Proteomes" id="UP000092971">
    <property type="component" value="Chromosome"/>
</dbReference>
<dbReference type="NCBIfam" id="TIGR00057">
    <property type="entry name" value="L-threonylcarbamoyladenylate synthase"/>
    <property type="match status" value="1"/>
</dbReference>
<dbReference type="GO" id="GO:0000049">
    <property type="term" value="F:tRNA binding"/>
    <property type="evidence" value="ECO:0007669"/>
    <property type="project" value="TreeGrafter"/>
</dbReference>
<evidence type="ECO:0000256" key="8">
    <source>
        <dbReference type="ARBA" id="ARBA00022695"/>
    </source>
</evidence>
<comment type="similarity">
    <text evidence="2 13">Belongs to the SUA5 family.</text>
</comment>
<keyword evidence="5 13" id="KW-0963">Cytoplasm</keyword>
<comment type="catalytic activity">
    <reaction evidence="12 13">
        <text>L-threonine + hydrogencarbonate + ATP = L-threonylcarbamoyladenylate + diphosphate + H2O</text>
        <dbReference type="Rhea" id="RHEA:36407"/>
        <dbReference type="ChEBI" id="CHEBI:15377"/>
        <dbReference type="ChEBI" id="CHEBI:17544"/>
        <dbReference type="ChEBI" id="CHEBI:30616"/>
        <dbReference type="ChEBI" id="CHEBI:33019"/>
        <dbReference type="ChEBI" id="CHEBI:57926"/>
        <dbReference type="ChEBI" id="CHEBI:73682"/>
        <dbReference type="EC" id="2.7.7.87"/>
    </reaction>
</comment>
<dbReference type="InterPro" id="IPR050156">
    <property type="entry name" value="TC-AMP_synthase_SUA5"/>
</dbReference>
<keyword evidence="6 13" id="KW-0808">Transferase</keyword>
<dbReference type="EMBL" id="CP014672">
    <property type="protein sequence ID" value="ANW99753.1"/>
    <property type="molecule type" value="Genomic_DNA"/>
</dbReference>
<evidence type="ECO:0000256" key="5">
    <source>
        <dbReference type="ARBA" id="ARBA00022490"/>
    </source>
</evidence>
<dbReference type="InterPro" id="IPR038385">
    <property type="entry name" value="Sua5/YwlC_C"/>
</dbReference>
<feature type="binding site" evidence="14">
    <location>
        <position position="141"/>
    </location>
    <ligand>
        <name>L-threonine</name>
        <dbReference type="ChEBI" id="CHEBI:57926"/>
    </ligand>
</feature>
<feature type="binding site" evidence="14">
    <location>
        <position position="67"/>
    </location>
    <ligand>
        <name>L-threonine</name>
        <dbReference type="ChEBI" id="CHEBI:57926"/>
    </ligand>
</feature>
<keyword evidence="9 13" id="KW-0547">Nucleotide-binding</keyword>
<dbReference type="FunFam" id="3.90.870.10:FF:000008">
    <property type="entry name" value="Threonylcarbamoyl-AMP synthase"/>
    <property type="match status" value="1"/>
</dbReference>
<feature type="binding site" evidence="14">
    <location>
        <position position="58"/>
    </location>
    <ligand>
        <name>ATP</name>
        <dbReference type="ChEBI" id="CHEBI:30616"/>
    </ligand>
</feature>
<evidence type="ECO:0000256" key="9">
    <source>
        <dbReference type="ARBA" id="ARBA00022741"/>
    </source>
</evidence>
<proteinExistence type="inferred from homology"/>
<dbReference type="RefSeq" id="WP_054632558.1">
    <property type="nucleotide sequence ID" value="NZ_CP014672.1"/>
</dbReference>
<evidence type="ECO:0000256" key="7">
    <source>
        <dbReference type="ARBA" id="ARBA00022694"/>
    </source>
</evidence>
<gene>
    <name evidence="16" type="ORF">CSTERTH_12290</name>
</gene>
<dbReference type="EC" id="2.7.7.87" evidence="3 13"/>
<protein>
    <recommendedName>
        <fullName evidence="4 13">Threonylcarbamoyl-AMP synthase</fullName>
        <shortName evidence="13">TC-AMP synthase</shortName>
        <ecNumber evidence="3 13">2.7.7.87</ecNumber>
    </recommendedName>
    <alternativeName>
        <fullName evidence="11 13">L-threonylcarbamoyladenylate synthase</fullName>
    </alternativeName>
</protein>
<feature type="binding site" evidence="14">
    <location>
        <position position="121"/>
    </location>
    <ligand>
        <name>L-threonine</name>
        <dbReference type="ChEBI" id="CHEBI:57926"/>
    </ligand>
</feature>
<keyword evidence="7 13" id="KW-0819">tRNA processing</keyword>
<evidence type="ECO:0000259" key="15">
    <source>
        <dbReference type="PROSITE" id="PS51163"/>
    </source>
</evidence>
<evidence type="ECO:0000313" key="16">
    <source>
        <dbReference type="EMBL" id="ANW99753.1"/>
    </source>
</evidence>
<dbReference type="AlphaFoldDB" id="A0A1B1YG79"/>
<dbReference type="Gene3D" id="3.40.50.11030">
    <property type="entry name" value="Threonylcarbamoyl-AMP synthase, C-terminal domain"/>
    <property type="match status" value="1"/>
</dbReference>
<dbReference type="GO" id="GO:0003725">
    <property type="term" value="F:double-stranded RNA binding"/>
    <property type="evidence" value="ECO:0007669"/>
    <property type="project" value="UniProtKB-UniRule"/>
</dbReference>
<evidence type="ECO:0000256" key="1">
    <source>
        <dbReference type="ARBA" id="ARBA00004496"/>
    </source>
</evidence>
<dbReference type="PIRSF" id="PIRSF004930">
    <property type="entry name" value="Tln_factor_SUA5"/>
    <property type="match status" value="1"/>
</dbReference>
<sequence length="349" mass="37829">MQTKYIEFTSGDAPEFIEAAMALREGKLVAFPTETVYGLGANALDSEAVRSIYIAKGRPSDNPLIVHIADCDMLEPLVTEISPNALKLMSAYWPGPLTIILKKTDIVPDVTTGGLNTVAIRMPDNDIALELIRKAGVPVAAPSANRSGRPSPTMAKHVLEDLDGRISYIIDGGPCRVGVESTVVDMTSEPAVILRPGGITPRMIEQVIGRVELDRSILERKPVDRPRAPGMKYKHYAPKADVFVVSGEYGNIAEWLKKAVTDDENAGIKSVILAAKEHIREYGLKNAISYGSIENAAEIASSIFRLFRECDRMGADRIYVEAIPKEGMGLAVMNRIEKAAGGKIIQAGE</sequence>
<dbReference type="GO" id="GO:0006450">
    <property type="term" value="P:regulation of translational fidelity"/>
    <property type="evidence" value="ECO:0007669"/>
    <property type="project" value="TreeGrafter"/>
</dbReference>
<feature type="binding site" evidence="14">
    <location>
        <position position="195"/>
    </location>
    <ligand>
        <name>ATP</name>
        <dbReference type="ChEBI" id="CHEBI:30616"/>
    </ligand>
</feature>
<evidence type="ECO:0000256" key="10">
    <source>
        <dbReference type="ARBA" id="ARBA00022840"/>
    </source>
</evidence>
<dbReference type="InterPro" id="IPR005145">
    <property type="entry name" value="Sua5_C"/>
</dbReference>
<evidence type="ECO:0000256" key="3">
    <source>
        <dbReference type="ARBA" id="ARBA00012584"/>
    </source>
</evidence>
<evidence type="ECO:0000256" key="14">
    <source>
        <dbReference type="PIRSR" id="PIRSR004930-1"/>
    </source>
</evidence>
<feature type="binding site" evidence="14">
    <location>
        <position position="236"/>
    </location>
    <ligand>
        <name>ATP</name>
        <dbReference type="ChEBI" id="CHEBI:30616"/>
    </ligand>
</feature>
<accession>A0A1B1YG79</accession>
<dbReference type="GO" id="GO:0061710">
    <property type="term" value="F:L-threonylcarbamoyladenylate synthase"/>
    <property type="evidence" value="ECO:0007669"/>
    <property type="project" value="UniProtKB-EC"/>
</dbReference>
<keyword evidence="8 13" id="KW-0548">Nucleotidyltransferase</keyword>